<evidence type="ECO:0000256" key="2">
    <source>
        <dbReference type="ARBA" id="ARBA00022723"/>
    </source>
</evidence>
<comment type="caution">
    <text evidence="8">The sequence shown here is derived from an EMBL/GenBank/DDBJ whole genome shotgun (WGS) entry which is preliminary data.</text>
</comment>
<keyword evidence="9" id="KW-1185">Reference proteome</keyword>
<reference evidence="8" key="1">
    <citation type="submission" date="2019-09" db="EMBL/GenBank/DDBJ databases">
        <title>The Mitochondrial Proteome of the Jakobid, Andalucia godoyi, a Protist With the Most Gene-Rich and Bacteria-Like Mitochondrial Genome.</title>
        <authorList>
            <person name="Gray M.W."/>
            <person name="Burger G."/>
            <person name="Derelle R."/>
            <person name="Klimes V."/>
            <person name="Leger M."/>
            <person name="Sarrasin M."/>
            <person name="Vlcek C."/>
            <person name="Roger A.J."/>
            <person name="Elias M."/>
            <person name="Lang B.F."/>
        </authorList>
    </citation>
    <scope>NUCLEOTIDE SEQUENCE</scope>
    <source>
        <strain evidence="8">And28</strain>
    </source>
</reference>
<sequence length="112" mass="12418">MSYPAVADLKPVGVELEAGKEYYFCTCGLSKNQPFCDGAHRKENTGMKPLKFAPEQSGEAWLCMCKQTKTPPYCDGSHTELRKAKERRDKIVKYAGLAAITAVLAAIFLKKK</sequence>
<dbReference type="InterPro" id="IPR018967">
    <property type="entry name" value="FeS-contain_CDGSH-typ"/>
</dbReference>
<feature type="domain" description="Iron-binding zinc finger CDGSH type" evidence="7">
    <location>
        <begin position="47"/>
        <end position="84"/>
    </location>
</feature>
<evidence type="ECO:0000313" key="9">
    <source>
        <dbReference type="Proteomes" id="UP000799049"/>
    </source>
</evidence>
<evidence type="ECO:0000256" key="1">
    <source>
        <dbReference type="ARBA" id="ARBA00022714"/>
    </source>
</evidence>
<keyword evidence="6" id="KW-0812">Transmembrane</keyword>
<dbReference type="GO" id="GO:0005739">
    <property type="term" value="C:mitochondrion"/>
    <property type="evidence" value="ECO:0007669"/>
    <property type="project" value="TreeGrafter"/>
</dbReference>
<gene>
    <name evidence="8" type="ORF">ANDGO_04129</name>
</gene>
<evidence type="ECO:0000256" key="3">
    <source>
        <dbReference type="ARBA" id="ARBA00023004"/>
    </source>
</evidence>
<evidence type="ECO:0000256" key="6">
    <source>
        <dbReference type="SAM" id="Phobius"/>
    </source>
</evidence>
<keyword evidence="4" id="KW-0411">Iron-sulfur</keyword>
<protein>
    <submittedName>
        <fullName evidence="8">AgCISD_1 putative mitochondrial CDGSH iron-sulfur domain-containing protein</fullName>
    </submittedName>
</protein>
<dbReference type="InterPro" id="IPR042216">
    <property type="entry name" value="MitoNEET_CISD"/>
</dbReference>
<evidence type="ECO:0000256" key="5">
    <source>
        <dbReference type="ARBA" id="ARBA00034078"/>
    </source>
</evidence>
<evidence type="ECO:0000313" key="8">
    <source>
        <dbReference type="EMBL" id="KAF0852802.1"/>
    </source>
</evidence>
<dbReference type="Pfam" id="PF09360">
    <property type="entry name" value="zf-CDGSH"/>
    <property type="match status" value="2"/>
</dbReference>
<dbReference type="SMART" id="SM00704">
    <property type="entry name" value="ZnF_CDGSH"/>
    <property type="match status" value="2"/>
</dbReference>
<keyword evidence="1" id="KW-0001">2Fe-2S</keyword>
<keyword evidence="3" id="KW-0408">Iron</keyword>
<accession>A0A8K0AH38</accession>
<dbReference type="Gene3D" id="3.40.5.90">
    <property type="entry name" value="CDGSH iron-sulfur domain, mitoNEET-type"/>
    <property type="match status" value="2"/>
</dbReference>
<feature type="transmembrane region" description="Helical" evidence="6">
    <location>
        <begin position="91"/>
        <end position="109"/>
    </location>
</feature>
<dbReference type="Proteomes" id="UP000799049">
    <property type="component" value="Unassembled WGS sequence"/>
</dbReference>
<keyword evidence="6" id="KW-0472">Membrane</keyword>
<feature type="domain" description="Iron-binding zinc finger CDGSH type" evidence="7">
    <location>
        <begin position="11"/>
        <end position="46"/>
    </location>
</feature>
<dbReference type="InterPro" id="IPR052950">
    <property type="entry name" value="CISD"/>
</dbReference>
<dbReference type="EMBL" id="VRVR01000015">
    <property type="protein sequence ID" value="KAF0852802.1"/>
    <property type="molecule type" value="Genomic_DNA"/>
</dbReference>
<dbReference type="GO" id="GO:0051537">
    <property type="term" value="F:2 iron, 2 sulfur cluster binding"/>
    <property type="evidence" value="ECO:0007669"/>
    <property type="project" value="UniProtKB-KW"/>
</dbReference>
<dbReference type="PANTHER" id="PTHR46491:SF3">
    <property type="entry name" value="CDGSH IRON-SULFUR DOMAIN-CONTAINING PROTEIN 3, MITOCHONDRIAL"/>
    <property type="match status" value="1"/>
</dbReference>
<organism evidence="8 9">
    <name type="scientific">Andalucia godoyi</name>
    <name type="common">Flagellate</name>
    <dbReference type="NCBI Taxonomy" id="505711"/>
    <lineage>
        <taxon>Eukaryota</taxon>
        <taxon>Discoba</taxon>
        <taxon>Jakobida</taxon>
        <taxon>Andalucina</taxon>
        <taxon>Andaluciidae</taxon>
        <taxon>Andalucia</taxon>
    </lineage>
</organism>
<dbReference type="PANTHER" id="PTHR46491">
    <property type="entry name" value="CDGSH IRON SULFUR DOMAIN PROTEIN HOMOLOG"/>
    <property type="match status" value="1"/>
</dbReference>
<dbReference type="OrthoDB" id="15717at2759"/>
<keyword evidence="6" id="KW-1133">Transmembrane helix</keyword>
<dbReference type="AlphaFoldDB" id="A0A8K0AH38"/>
<keyword evidence="2" id="KW-0479">Metal-binding</keyword>
<comment type="cofactor">
    <cofactor evidence="5">
        <name>[2Fe-2S] cluster</name>
        <dbReference type="ChEBI" id="CHEBI:190135"/>
    </cofactor>
</comment>
<evidence type="ECO:0000259" key="7">
    <source>
        <dbReference type="SMART" id="SM00704"/>
    </source>
</evidence>
<name>A0A8K0AH38_ANDGO</name>
<proteinExistence type="predicted"/>
<evidence type="ECO:0000256" key="4">
    <source>
        <dbReference type="ARBA" id="ARBA00023014"/>
    </source>
</evidence>
<dbReference type="GO" id="GO:0046872">
    <property type="term" value="F:metal ion binding"/>
    <property type="evidence" value="ECO:0007669"/>
    <property type="project" value="UniProtKB-KW"/>
</dbReference>